<evidence type="ECO:0000313" key="2">
    <source>
        <dbReference type="Proteomes" id="UP001054945"/>
    </source>
</evidence>
<sequence>MRMFLCGCLSEARVLRWFGKRGRQGRDTDGRSRADRSDAVIRRSLFCAVGKNAGAHVMDVAKEENFTPANPINFAKQFSFPSSNENCSFSFDTFFLHDTLLVI</sequence>
<name>A0AAV4QE89_CAEEX</name>
<proteinExistence type="predicted"/>
<dbReference type="EMBL" id="BPLR01006191">
    <property type="protein sequence ID" value="GIY08038.1"/>
    <property type="molecule type" value="Genomic_DNA"/>
</dbReference>
<accession>A0AAV4QE89</accession>
<organism evidence="1 2">
    <name type="scientific">Caerostris extrusa</name>
    <name type="common">Bark spider</name>
    <name type="synonym">Caerostris bankana</name>
    <dbReference type="NCBI Taxonomy" id="172846"/>
    <lineage>
        <taxon>Eukaryota</taxon>
        <taxon>Metazoa</taxon>
        <taxon>Ecdysozoa</taxon>
        <taxon>Arthropoda</taxon>
        <taxon>Chelicerata</taxon>
        <taxon>Arachnida</taxon>
        <taxon>Araneae</taxon>
        <taxon>Araneomorphae</taxon>
        <taxon>Entelegynae</taxon>
        <taxon>Araneoidea</taxon>
        <taxon>Araneidae</taxon>
        <taxon>Caerostris</taxon>
    </lineage>
</organism>
<protein>
    <submittedName>
        <fullName evidence="1">Uncharacterized protein</fullName>
    </submittedName>
</protein>
<gene>
    <name evidence="1" type="ORF">CEXT_173881</name>
</gene>
<dbReference type="AlphaFoldDB" id="A0AAV4QE89"/>
<dbReference type="Proteomes" id="UP001054945">
    <property type="component" value="Unassembled WGS sequence"/>
</dbReference>
<evidence type="ECO:0000313" key="1">
    <source>
        <dbReference type="EMBL" id="GIY08038.1"/>
    </source>
</evidence>
<comment type="caution">
    <text evidence="1">The sequence shown here is derived from an EMBL/GenBank/DDBJ whole genome shotgun (WGS) entry which is preliminary data.</text>
</comment>
<reference evidence="1 2" key="1">
    <citation type="submission" date="2021-06" db="EMBL/GenBank/DDBJ databases">
        <title>Caerostris extrusa draft genome.</title>
        <authorList>
            <person name="Kono N."/>
            <person name="Arakawa K."/>
        </authorList>
    </citation>
    <scope>NUCLEOTIDE SEQUENCE [LARGE SCALE GENOMIC DNA]</scope>
</reference>
<keyword evidence="2" id="KW-1185">Reference proteome</keyword>